<protein>
    <submittedName>
        <fullName evidence="1">Retrotransposon gag protein</fullName>
    </submittedName>
</protein>
<dbReference type="EMBL" id="JBFOLK010000001">
    <property type="protein sequence ID" value="KAL2543292.1"/>
    <property type="molecule type" value="Genomic_DNA"/>
</dbReference>
<organism evidence="1 2">
    <name type="scientific">Abeliophyllum distichum</name>
    <dbReference type="NCBI Taxonomy" id="126358"/>
    <lineage>
        <taxon>Eukaryota</taxon>
        <taxon>Viridiplantae</taxon>
        <taxon>Streptophyta</taxon>
        <taxon>Embryophyta</taxon>
        <taxon>Tracheophyta</taxon>
        <taxon>Spermatophyta</taxon>
        <taxon>Magnoliopsida</taxon>
        <taxon>eudicotyledons</taxon>
        <taxon>Gunneridae</taxon>
        <taxon>Pentapetalae</taxon>
        <taxon>asterids</taxon>
        <taxon>lamiids</taxon>
        <taxon>Lamiales</taxon>
        <taxon>Oleaceae</taxon>
        <taxon>Forsythieae</taxon>
        <taxon>Abeliophyllum</taxon>
    </lineage>
</organism>
<sequence>MEKYDGSSDLVNHLRTFIDLIRLRATPNAIMCRAFLPTLSSKCTKKTDIGLMQLTQYKDKLLKNFIAQFNRAALEIKDLQMSAVVTAKINGTRISPFKMSISKNLPDTVIRCMSY</sequence>
<evidence type="ECO:0000313" key="1">
    <source>
        <dbReference type="EMBL" id="KAL2543292.1"/>
    </source>
</evidence>
<dbReference type="Proteomes" id="UP001604336">
    <property type="component" value="Unassembled WGS sequence"/>
</dbReference>
<keyword evidence="2" id="KW-1185">Reference proteome</keyword>
<reference evidence="2" key="1">
    <citation type="submission" date="2024-07" db="EMBL/GenBank/DDBJ databases">
        <title>Two chromosome-level genome assemblies of Korean endemic species Abeliophyllum distichum and Forsythia ovata (Oleaceae).</title>
        <authorList>
            <person name="Jang H."/>
        </authorList>
    </citation>
    <scope>NUCLEOTIDE SEQUENCE [LARGE SCALE GENOMIC DNA]</scope>
</reference>
<accession>A0ABD1W164</accession>
<evidence type="ECO:0000313" key="2">
    <source>
        <dbReference type="Proteomes" id="UP001604336"/>
    </source>
</evidence>
<dbReference type="AlphaFoldDB" id="A0ABD1W164"/>
<gene>
    <name evidence="1" type="ORF">Adt_04270</name>
</gene>
<proteinExistence type="predicted"/>
<comment type="caution">
    <text evidence="1">The sequence shown here is derived from an EMBL/GenBank/DDBJ whole genome shotgun (WGS) entry which is preliminary data.</text>
</comment>
<name>A0ABD1W164_9LAMI</name>